<sequence length="131" mass="14395">PSCWDDVIMAPVHRAEGDVRGRRGPQARWPERPERRVPLVAKPTAARPLRRSEAGAKPSAPDERESCEARSPRLVLTSQLAARLLKELLEAFKRSASVEEAKSTVGASWGFHSSAEMTRCIEAQANASLKP</sequence>
<reference evidence="2" key="1">
    <citation type="submission" date="2022-10" db="EMBL/GenBank/DDBJ databases">
        <authorList>
            <person name="Chen Y."/>
            <person name="Dougan E. K."/>
            <person name="Chan C."/>
            <person name="Rhodes N."/>
            <person name="Thang M."/>
        </authorList>
    </citation>
    <scope>NUCLEOTIDE SEQUENCE</scope>
</reference>
<dbReference type="EMBL" id="CAMXCT020004562">
    <property type="protein sequence ID" value="CAL1162962.1"/>
    <property type="molecule type" value="Genomic_DNA"/>
</dbReference>
<evidence type="ECO:0000313" key="4">
    <source>
        <dbReference type="Proteomes" id="UP001152797"/>
    </source>
</evidence>
<dbReference type="EMBL" id="CAMXCT010004562">
    <property type="protein sequence ID" value="CAI4009587.1"/>
    <property type="molecule type" value="Genomic_DNA"/>
</dbReference>
<proteinExistence type="predicted"/>
<feature type="non-terminal residue" evidence="2">
    <location>
        <position position="1"/>
    </location>
</feature>
<comment type="caution">
    <text evidence="2">The sequence shown here is derived from an EMBL/GenBank/DDBJ whole genome shotgun (WGS) entry which is preliminary data.</text>
</comment>
<feature type="region of interest" description="Disordered" evidence="1">
    <location>
        <begin position="14"/>
        <end position="71"/>
    </location>
</feature>
<evidence type="ECO:0000313" key="2">
    <source>
        <dbReference type="EMBL" id="CAI4009587.1"/>
    </source>
</evidence>
<dbReference type="AlphaFoldDB" id="A0A9P1DHL0"/>
<evidence type="ECO:0000313" key="3">
    <source>
        <dbReference type="EMBL" id="CAL4796899.1"/>
    </source>
</evidence>
<name>A0A9P1DHL0_9DINO</name>
<dbReference type="Proteomes" id="UP001152797">
    <property type="component" value="Unassembled WGS sequence"/>
</dbReference>
<organism evidence="2">
    <name type="scientific">Cladocopium goreaui</name>
    <dbReference type="NCBI Taxonomy" id="2562237"/>
    <lineage>
        <taxon>Eukaryota</taxon>
        <taxon>Sar</taxon>
        <taxon>Alveolata</taxon>
        <taxon>Dinophyceae</taxon>
        <taxon>Suessiales</taxon>
        <taxon>Symbiodiniaceae</taxon>
        <taxon>Cladocopium</taxon>
    </lineage>
</organism>
<dbReference type="EMBL" id="CAMXCT030004562">
    <property type="protein sequence ID" value="CAL4796899.1"/>
    <property type="molecule type" value="Genomic_DNA"/>
</dbReference>
<accession>A0A9P1DHL0</accession>
<reference evidence="3 4" key="2">
    <citation type="submission" date="2024-05" db="EMBL/GenBank/DDBJ databases">
        <authorList>
            <person name="Chen Y."/>
            <person name="Shah S."/>
            <person name="Dougan E. K."/>
            <person name="Thang M."/>
            <person name="Chan C."/>
        </authorList>
    </citation>
    <scope>NUCLEOTIDE SEQUENCE [LARGE SCALE GENOMIC DNA]</scope>
</reference>
<feature type="compositionally biased region" description="Basic and acidic residues" evidence="1">
    <location>
        <begin position="50"/>
        <end position="71"/>
    </location>
</feature>
<evidence type="ECO:0000256" key="1">
    <source>
        <dbReference type="SAM" id="MobiDB-lite"/>
    </source>
</evidence>
<keyword evidence="4" id="KW-1185">Reference proteome</keyword>
<gene>
    <name evidence="2" type="ORF">C1SCF055_LOCUS34935</name>
</gene>
<protein>
    <submittedName>
        <fullName evidence="2">Uncharacterized protein</fullName>
    </submittedName>
</protein>
<dbReference type="OrthoDB" id="10615089at2759"/>